<feature type="repeat" description="ANK" evidence="3">
    <location>
        <begin position="110"/>
        <end position="142"/>
    </location>
</feature>
<dbReference type="InterPro" id="IPR001496">
    <property type="entry name" value="SOCS_box"/>
</dbReference>
<evidence type="ECO:0000313" key="6">
    <source>
        <dbReference type="Proteomes" id="UP001347796"/>
    </source>
</evidence>
<dbReference type="SMART" id="SM00248">
    <property type="entry name" value="ANK"/>
    <property type="match status" value="4"/>
</dbReference>
<dbReference type="GO" id="GO:0035556">
    <property type="term" value="P:intracellular signal transduction"/>
    <property type="evidence" value="ECO:0007669"/>
    <property type="project" value="InterPro"/>
</dbReference>
<keyword evidence="2 3" id="KW-0040">ANK repeat</keyword>
<evidence type="ECO:0000256" key="1">
    <source>
        <dbReference type="ARBA" id="ARBA00022737"/>
    </source>
</evidence>
<dbReference type="PANTHER" id="PTHR24198:SF165">
    <property type="entry name" value="ANKYRIN REPEAT-CONTAINING PROTEIN-RELATED"/>
    <property type="match status" value="1"/>
</dbReference>
<proteinExistence type="predicted"/>
<dbReference type="SMART" id="SM00969">
    <property type="entry name" value="SOCS_box"/>
    <property type="match status" value="1"/>
</dbReference>
<dbReference type="PROSITE" id="PS50088">
    <property type="entry name" value="ANK_REPEAT"/>
    <property type="match status" value="3"/>
</dbReference>
<dbReference type="InterPro" id="IPR002110">
    <property type="entry name" value="Ankyrin_rpt"/>
</dbReference>
<dbReference type="Gene3D" id="1.10.750.20">
    <property type="entry name" value="SOCS box"/>
    <property type="match status" value="1"/>
</dbReference>
<keyword evidence="6" id="KW-1185">Reference proteome</keyword>
<dbReference type="Pfam" id="PF12796">
    <property type="entry name" value="Ank_2"/>
    <property type="match status" value="1"/>
</dbReference>
<dbReference type="Proteomes" id="UP001347796">
    <property type="component" value="Unassembled WGS sequence"/>
</dbReference>
<dbReference type="InterPro" id="IPR036770">
    <property type="entry name" value="Ankyrin_rpt-contain_sf"/>
</dbReference>
<organism evidence="5 6">
    <name type="scientific">Patella caerulea</name>
    <name type="common">Rayed Mediterranean limpet</name>
    <dbReference type="NCBI Taxonomy" id="87958"/>
    <lineage>
        <taxon>Eukaryota</taxon>
        <taxon>Metazoa</taxon>
        <taxon>Spiralia</taxon>
        <taxon>Lophotrochozoa</taxon>
        <taxon>Mollusca</taxon>
        <taxon>Gastropoda</taxon>
        <taxon>Patellogastropoda</taxon>
        <taxon>Patelloidea</taxon>
        <taxon>Patellidae</taxon>
        <taxon>Patella</taxon>
    </lineage>
</organism>
<feature type="domain" description="SOCS box" evidence="4">
    <location>
        <begin position="227"/>
        <end position="271"/>
    </location>
</feature>
<dbReference type="PANTHER" id="PTHR24198">
    <property type="entry name" value="ANKYRIN REPEAT AND PROTEIN KINASE DOMAIN-CONTAINING PROTEIN"/>
    <property type="match status" value="1"/>
</dbReference>
<dbReference type="PROSITE" id="PS50297">
    <property type="entry name" value="ANK_REP_REGION"/>
    <property type="match status" value="2"/>
</dbReference>
<dbReference type="Pfam" id="PF07525">
    <property type="entry name" value="SOCS_box"/>
    <property type="match status" value="1"/>
</dbReference>
<comment type="caution">
    <text evidence="5">The sequence shown here is derived from an EMBL/GenBank/DDBJ whole genome shotgun (WGS) entry which is preliminary data.</text>
</comment>
<feature type="repeat" description="ANK" evidence="3">
    <location>
        <begin position="77"/>
        <end position="109"/>
    </location>
</feature>
<reference evidence="5 6" key="1">
    <citation type="submission" date="2024-01" db="EMBL/GenBank/DDBJ databases">
        <title>The genome of the rayed Mediterranean limpet Patella caerulea (Linnaeus, 1758).</title>
        <authorList>
            <person name="Anh-Thu Weber A."/>
            <person name="Halstead-Nussloch G."/>
        </authorList>
    </citation>
    <scope>NUCLEOTIDE SEQUENCE [LARGE SCALE GENOMIC DNA]</scope>
    <source>
        <strain evidence="5">AATW-2023a</strain>
        <tissue evidence="5">Whole specimen</tissue>
    </source>
</reference>
<accession>A0AAN8PXN3</accession>
<dbReference type="InterPro" id="IPR036036">
    <property type="entry name" value="SOCS_box-like_dom_sf"/>
</dbReference>
<dbReference type="CDD" id="cd03716">
    <property type="entry name" value="SOCS_ASB_like"/>
    <property type="match status" value="1"/>
</dbReference>
<evidence type="ECO:0000259" key="4">
    <source>
        <dbReference type="PROSITE" id="PS50225"/>
    </source>
</evidence>
<gene>
    <name evidence="5" type="ORF">SNE40_011314</name>
</gene>
<keyword evidence="1" id="KW-0677">Repeat</keyword>
<evidence type="ECO:0000313" key="5">
    <source>
        <dbReference type="EMBL" id="KAK6178815.1"/>
    </source>
</evidence>
<evidence type="ECO:0000256" key="2">
    <source>
        <dbReference type="ARBA" id="ARBA00023043"/>
    </source>
</evidence>
<dbReference type="PROSITE" id="PS50225">
    <property type="entry name" value="SOCS"/>
    <property type="match status" value="1"/>
</dbReference>
<protein>
    <recommendedName>
        <fullName evidence="4">SOCS box domain-containing protein</fullName>
    </recommendedName>
</protein>
<dbReference type="EMBL" id="JAZGQO010000008">
    <property type="protein sequence ID" value="KAK6178815.1"/>
    <property type="molecule type" value="Genomic_DNA"/>
</dbReference>
<dbReference type="SUPFAM" id="SSF48403">
    <property type="entry name" value="Ankyrin repeat"/>
    <property type="match status" value="1"/>
</dbReference>
<dbReference type="AlphaFoldDB" id="A0AAN8PXN3"/>
<dbReference type="SUPFAM" id="SSF158235">
    <property type="entry name" value="SOCS box-like"/>
    <property type="match status" value="1"/>
</dbReference>
<dbReference type="Gene3D" id="1.25.40.20">
    <property type="entry name" value="Ankyrin repeat-containing domain"/>
    <property type="match status" value="1"/>
</dbReference>
<sequence length="271" mass="30237">MSLHDPEAMLFDAIFCGNVFKVKQLINSGINKNTVLHSPIRWEGATVLGTAAYSGNIEIVKFLLDVGTSINFQDPCLSRNALHWASMGPGSNVVKYLSECGADVNCSDRDNMTPLLQAAMNRHSESVCILVQQGADVDQMDRLRCSALHYSSINGDQKSITAVIKGGCILNNPAIFGRGTVLANLVYHKDYYNCYLLLEAGYNFSKDDWINTIDDNQGNEITDMIKLYKSSPRSLKSLSRYVIRTHLKPSLQKKVSKLPIPKRLQNYIMLR</sequence>
<name>A0AAN8PXN3_PATCE</name>
<feature type="repeat" description="ANK" evidence="3">
    <location>
        <begin position="43"/>
        <end position="75"/>
    </location>
</feature>
<evidence type="ECO:0000256" key="3">
    <source>
        <dbReference type="PROSITE-ProRule" id="PRU00023"/>
    </source>
</evidence>